<protein>
    <submittedName>
        <fullName evidence="1">Uncharacterized protein</fullName>
    </submittedName>
</protein>
<dbReference type="EMBL" id="CAJGYO010000002">
    <property type="protein sequence ID" value="CAD6209331.1"/>
    <property type="molecule type" value="Genomic_DNA"/>
</dbReference>
<comment type="caution">
    <text evidence="1">The sequence shown here is derived from an EMBL/GenBank/DDBJ whole genome shotgun (WGS) entry which is preliminary data.</text>
</comment>
<name>A0A811MLR2_9POAL</name>
<gene>
    <name evidence="1" type="ORF">NCGR_LOCUS5538</name>
</gene>
<keyword evidence="2" id="KW-1185">Reference proteome</keyword>
<accession>A0A811MLR2</accession>
<evidence type="ECO:0000313" key="1">
    <source>
        <dbReference type="EMBL" id="CAD6209331.1"/>
    </source>
</evidence>
<reference evidence="1" key="1">
    <citation type="submission" date="2020-10" db="EMBL/GenBank/DDBJ databases">
        <authorList>
            <person name="Han B."/>
            <person name="Lu T."/>
            <person name="Zhao Q."/>
            <person name="Huang X."/>
            <person name="Zhao Y."/>
        </authorList>
    </citation>
    <scope>NUCLEOTIDE SEQUENCE</scope>
</reference>
<proteinExistence type="predicted"/>
<evidence type="ECO:0000313" key="2">
    <source>
        <dbReference type="Proteomes" id="UP000604825"/>
    </source>
</evidence>
<dbReference type="Proteomes" id="UP000604825">
    <property type="component" value="Unassembled WGS sequence"/>
</dbReference>
<dbReference type="AlphaFoldDB" id="A0A811MLR2"/>
<organism evidence="1 2">
    <name type="scientific">Miscanthus lutarioriparius</name>
    <dbReference type="NCBI Taxonomy" id="422564"/>
    <lineage>
        <taxon>Eukaryota</taxon>
        <taxon>Viridiplantae</taxon>
        <taxon>Streptophyta</taxon>
        <taxon>Embryophyta</taxon>
        <taxon>Tracheophyta</taxon>
        <taxon>Spermatophyta</taxon>
        <taxon>Magnoliopsida</taxon>
        <taxon>Liliopsida</taxon>
        <taxon>Poales</taxon>
        <taxon>Poaceae</taxon>
        <taxon>PACMAD clade</taxon>
        <taxon>Panicoideae</taxon>
        <taxon>Andropogonodae</taxon>
        <taxon>Andropogoneae</taxon>
        <taxon>Saccharinae</taxon>
        <taxon>Miscanthus</taxon>
    </lineage>
</organism>
<sequence length="90" mass="9783">MDVVEPAGTKLVGAALIKEVVYSPTRVSLRLVGVVAEHTLVRAERLMQSKNLECNKGVVSSEAIVRLLLTVRKIVRLAEVGLSPFCNVKL</sequence>